<gene>
    <name evidence="2" type="ordered locus">Bcav_3366</name>
</gene>
<dbReference type="eggNOG" id="COG0329">
    <property type="taxonomic scope" value="Bacteria"/>
</dbReference>
<evidence type="ECO:0000313" key="2">
    <source>
        <dbReference type="EMBL" id="ACQ81608.1"/>
    </source>
</evidence>
<dbReference type="Gene3D" id="3.20.20.70">
    <property type="entry name" value="Aldolase class I"/>
    <property type="match status" value="1"/>
</dbReference>
<dbReference type="InterPro" id="IPR009334">
    <property type="entry name" value="DUF993"/>
</dbReference>
<reference evidence="2 3" key="1">
    <citation type="journal article" date="2009" name="Stand. Genomic Sci.">
        <title>Complete genome sequence of Beutenbergia cavernae type strain (HKI 0122).</title>
        <authorList>
            <person name="Land M."/>
            <person name="Pukall R."/>
            <person name="Abt B."/>
            <person name="Goker M."/>
            <person name="Rohde M."/>
            <person name="Glavina Del Rio T."/>
            <person name="Tice H."/>
            <person name="Copeland A."/>
            <person name="Cheng J.F."/>
            <person name="Lucas S."/>
            <person name="Chen F."/>
            <person name="Nolan M."/>
            <person name="Bruce D."/>
            <person name="Goodwin L."/>
            <person name="Pitluck S."/>
            <person name="Ivanova N."/>
            <person name="Mavromatis K."/>
            <person name="Ovchinnikova G."/>
            <person name="Pati A."/>
            <person name="Chen A."/>
            <person name="Palaniappan K."/>
            <person name="Hauser L."/>
            <person name="Chang Y.J."/>
            <person name="Jefferies C.C."/>
            <person name="Saunders E."/>
            <person name="Brettin T."/>
            <person name="Detter J.C."/>
            <person name="Han C."/>
            <person name="Chain P."/>
            <person name="Bristow J."/>
            <person name="Eisen J.A."/>
            <person name="Markowitz V."/>
            <person name="Hugenholtz P."/>
            <person name="Kyrpides N.C."/>
            <person name="Klenk H.P."/>
            <person name="Lapidus A."/>
        </authorList>
    </citation>
    <scope>NUCLEOTIDE SEQUENCE [LARGE SCALE GENOMIC DNA]</scope>
    <source>
        <strain evidence="3">ATCC BAA-8 / DSM 12333 / NBRC 16432</strain>
    </source>
</reference>
<dbReference type="Proteomes" id="UP000007962">
    <property type="component" value="Chromosome"/>
</dbReference>
<dbReference type="AlphaFoldDB" id="C5C1J8"/>
<dbReference type="HOGENOM" id="CLU_703265_0_0_11"/>
<keyword evidence="3" id="KW-1185">Reference proteome</keyword>
<dbReference type="Pfam" id="PF06187">
    <property type="entry name" value="DUF993"/>
    <property type="match status" value="1"/>
</dbReference>
<evidence type="ECO:0008006" key="4">
    <source>
        <dbReference type="Google" id="ProtNLM"/>
    </source>
</evidence>
<organism evidence="2 3">
    <name type="scientific">Beutenbergia cavernae (strain ATCC BAA-8 / DSM 12333 / CCUG 43141 / JCM 11478 / NBRC 16432 / NCIMB 13614 / HKI 0122)</name>
    <dbReference type="NCBI Taxonomy" id="471853"/>
    <lineage>
        <taxon>Bacteria</taxon>
        <taxon>Bacillati</taxon>
        <taxon>Actinomycetota</taxon>
        <taxon>Actinomycetes</taxon>
        <taxon>Micrococcales</taxon>
        <taxon>Beutenbergiaceae</taxon>
        <taxon>Beutenbergia</taxon>
    </lineage>
</organism>
<dbReference type="STRING" id="471853.Bcav_3366"/>
<dbReference type="EMBL" id="CP001618">
    <property type="protein sequence ID" value="ACQ81608.1"/>
    <property type="molecule type" value="Genomic_DNA"/>
</dbReference>
<dbReference type="InterPro" id="IPR013785">
    <property type="entry name" value="Aldolase_TIM"/>
</dbReference>
<dbReference type="KEGG" id="bcv:Bcav_3366"/>
<accession>C5C1J8</accession>
<sequence length="422" mass="44571">MTATTAPGGEVSPSPAAELPGSGFHVDLPTADGGWEHREVRVPGPWTTPDRPLTSRVAFAAAHVVPRAAADNTPGAPADVDWDATLAFRHRIWDHGLGVADAMDTAQRGMGLDWAATGELVRRSSAEARGRGAQIACGAGTDQLDPATYAPGVDPAAALDAVVTAYREQVALVQDAGAQVVLMASRALAAAARDPEDYAEVYDAVLEDVEAPAILHWLGPMFDPALEGYWGATDVASATNVFVDLVRAHADRIDGVKVSLLDAEHEVALRRRLAAIDVQGHPVRLYTGDDFNYPELILGDELGHSDALLGIFAAIFPAASTALQALDAGSGVRARTILDSTQALGRHVFAAPTYYYKTGIAFWSWLNGFQQGFQLVGGLHAGRSAVHLVELFRLADDAGLLLDPALAASRMHAFLDVNGLEP</sequence>
<name>C5C1J8_BEUC1</name>
<evidence type="ECO:0000313" key="3">
    <source>
        <dbReference type="Proteomes" id="UP000007962"/>
    </source>
</evidence>
<protein>
    <recommendedName>
        <fullName evidence="4">Dihydrodipicolinate synthase family protein</fullName>
    </recommendedName>
</protein>
<evidence type="ECO:0000256" key="1">
    <source>
        <dbReference type="SAM" id="MobiDB-lite"/>
    </source>
</evidence>
<proteinExistence type="predicted"/>
<dbReference type="SUPFAM" id="SSF51569">
    <property type="entry name" value="Aldolase"/>
    <property type="match status" value="1"/>
</dbReference>
<feature type="region of interest" description="Disordered" evidence="1">
    <location>
        <begin position="1"/>
        <end position="31"/>
    </location>
</feature>